<dbReference type="GO" id="GO:0005524">
    <property type="term" value="F:ATP binding"/>
    <property type="evidence" value="ECO:0007669"/>
    <property type="project" value="UniProtKB-KW"/>
</dbReference>
<feature type="domain" description="Response regulatory" evidence="12">
    <location>
        <begin position="700"/>
        <end position="810"/>
    </location>
</feature>
<dbReference type="InterPro" id="IPR003594">
    <property type="entry name" value="HATPase_dom"/>
</dbReference>
<keyword evidence="17" id="KW-1185">Reference proteome</keyword>
<dbReference type="GO" id="GO:0000155">
    <property type="term" value="F:phosphorelay sensor kinase activity"/>
    <property type="evidence" value="ECO:0007669"/>
    <property type="project" value="InterPro"/>
</dbReference>
<evidence type="ECO:0000313" key="16">
    <source>
        <dbReference type="EMBL" id="OLP59113.1"/>
    </source>
</evidence>
<protein>
    <recommendedName>
        <fullName evidence="2">histidine kinase</fullName>
        <ecNumber evidence="2">2.7.13.3</ecNumber>
    </recommendedName>
</protein>
<feature type="transmembrane region" description="Helical" evidence="10">
    <location>
        <begin position="241"/>
        <end position="262"/>
    </location>
</feature>
<dbReference type="SMART" id="SM00388">
    <property type="entry name" value="HisKA"/>
    <property type="match status" value="1"/>
</dbReference>
<dbReference type="CDD" id="cd00130">
    <property type="entry name" value="PAS"/>
    <property type="match status" value="1"/>
</dbReference>
<dbReference type="Gene3D" id="3.40.50.2300">
    <property type="match status" value="1"/>
</dbReference>
<keyword evidence="4" id="KW-0808">Transferase</keyword>
<dbReference type="InterPro" id="IPR004358">
    <property type="entry name" value="Sig_transdc_His_kin-like_C"/>
</dbReference>
<dbReference type="Pfam" id="PF03707">
    <property type="entry name" value="MHYT"/>
    <property type="match status" value="2"/>
</dbReference>
<dbReference type="PROSITE" id="PS50113">
    <property type="entry name" value="PAC"/>
    <property type="match status" value="1"/>
</dbReference>
<evidence type="ECO:0000256" key="5">
    <source>
        <dbReference type="ARBA" id="ARBA00022741"/>
    </source>
</evidence>
<dbReference type="InterPro" id="IPR000014">
    <property type="entry name" value="PAS"/>
</dbReference>
<feature type="domain" description="PAS" evidence="13">
    <location>
        <begin position="280"/>
        <end position="351"/>
    </location>
</feature>
<reference evidence="16 17" key="1">
    <citation type="submission" date="2016-09" db="EMBL/GenBank/DDBJ databases">
        <title>Rhizobium sp. nov., a novel species isolated from the rice rhizosphere.</title>
        <authorList>
            <person name="Zhao J."/>
            <person name="Zhang X."/>
        </authorList>
    </citation>
    <scope>NUCLEOTIDE SEQUENCE [LARGE SCALE GENOMIC DNA]</scope>
    <source>
        <strain evidence="16 17">1.7048</strain>
    </source>
</reference>
<comment type="catalytic activity">
    <reaction evidence="1">
        <text>ATP + protein L-histidine = ADP + protein N-phospho-L-histidine.</text>
        <dbReference type="EC" id="2.7.13.3"/>
    </reaction>
</comment>
<feature type="transmembrane region" description="Helical" evidence="10">
    <location>
        <begin position="142"/>
        <end position="165"/>
    </location>
</feature>
<dbReference type="AlphaFoldDB" id="A0A1Q9AUK9"/>
<dbReference type="SUPFAM" id="SSF55874">
    <property type="entry name" value="ATPase domain of HSP90 chaperone/DNA topoisomerase II/histidine kinase"/>
    <property type="match status" value="1"/>
</dbReference>
<dbReference type="PROSITE" id="PS50109">
    <property type="entry name" value="HIS_KIN"/>
    <property type="match status" value="1"/>
</dbReference>
<dbReference type="Pfam" id="PF00072">
    <property type="entry name" value="Response_reg"/>
    <property type="match status" value="1"/>
</dbReference>
<evidence type="ECO:0000256" key="7">
    <source>
        <dbReference type="ARBA" id="ARBA00022840"/>
    </source>
</evidence>
<dbReference type="Gene3D" id="1.10.287.130">
    <property type="match status" value="1"/>
</dbReference>
<dbReference type="PRINTS" id="PR00344">
    <property type="entry name" value="BCTRLSENSOR"/>
</dbReference>
<keyword evidence="6" id="KW-0418">Kinase</keyword>
<evidence type="ECO:0000256" key="4">
    <source>
        <dbReference type="ARBA" id="ARBA00022679"/>
    </source>
</evidence>
<evidence type="ECO:0000256" key="8">
    <source>
        <dbReference type="ARBA" id="ARBA00023012"/>
    </source>
</evidence>
<dbReference type="Gene3D" id="3.30.450.20">
    <property type="entry name" value="PAS domain"/>
    <property type="match status" value="1"/>
</dbReference>
<dbReference type="Pfam" id="PF00989">
    <property type="entry name" value="PAS"/>
    <property type="match status" value="1"/>
</dbReference>
<evidence type="ECO:0000256" key="9">
    <source>
        <dbReference type="PROSITE-ProRule" id="PRU00169"/>
    </source>
</evidence>
<keyword evidence="10" id="KW-1133">Transmembrane helix</keyword>
<keyword evidence="5" id="KW-0547">Nucleotide-binding</keyword>
<keyword evidence="7" id="KW-0067">ATP-binding</keyword>
<dbReference type="PROSITE" id="PS50110">
    <property type="entry name" value="RESPONSE_REGULATORY"/>
    <property type="match status" value="1"/>
</dbReference>
<feature type="transmembrane region" description="Helical" evidence="10">
    <location>
        <begin position="6"/>
        <end position="30"/>
    </location>
</feature>
<evidence type="ECO:0000256" key="1">
    <source>
        <dbReference type="ARBA" id="ARBA00000085"/>
    </source>
</evidence>
<dbReference type="InterPro" id="IPR013767">
    <property type="entry name" value="PAS_fold"/>
</dbReference>
<keyword evidence="10" id="KW-0812">Transmembrane</keyword>
<dbReference type="SMART" id="SM00387">
    <property type="entry name" value="HATPase_c"/>
    <property type="match status" value="1"/>
</dbReference>
<evidence type="ECO:0000259" key="14">
    <source>
        <dbReference type="PROSITE" id="PS50113"/>
    </source>
</evidence>
<dbReference type="SUPFAM" id="SSF55785">
    <property type="entry name" value="PYP-like sensor domain (PAS domain)"/>
    <property type="match status" value="1"/>
</dbReference>
<dbReference type="EC" id="2.7.13.3" evidence="2"/>
<dbReference type="Gene3D" id="3.30.565.10">
    <property type="entry name" value="Histidine kinase-like ATPase, C-terminal domain"/>
    <property type="match status" value="1"/>
</dbReference>
<dbReference type="Proteomes" id="UP000186364">
    <property type="component" value="Unassembled WGS sequence"/>
</dbReference>
<dbReference type="InterPro" id="IPR036097">
    <property type="entry name" value="HisK_dim/P_sf"/>
</dbReference>
<dbReference type="InterPro" id="IPR003661">
    <property type="entry name" value="HisK_dim/P_dom"/>
</dbReference>
<dbReference type="CDD" id="cd00082">
    <property type="entry name" value="HisKA"/>
    <property type="match status" value="1"/>
</dbReference>
<dbReference type="GO" id="GO:0016020">
    <property type="term" value="C:membrane"/>
    <property type="evidence" value="ECO:0007669"/>
    <property type="project" value="UniProtKB-UniRule"/>
</dbReference>
<feature type="domain" description="Histidine kinase" evidence="11">
    <location>
        <begin position="419"/>
        <end position="640"/>
    </location>
</feature>
<dbReference type="RefSeq" id="WP_075628456.1">
    <property type="nucleotide sequence ID" value="NZ_FOAM01000004.1"/>
</dbReference>
<evidence type="ECO:0000259" key="12">
    <source>
        <dbReference type="PROSITE" id="PS50110"/>
    </source>
</evidence>
<dbReference type="PANTHER" id="PTHR43065">
    <property type="entry name" value="SENSOR HISTIDINE KINASE"/>
    <property type="match status" value="1"/>
</dbReference>
<evidence type="ECO:0000259" key="11">
    <source>
        <dbReference type="PROSITE" id="PS50109"/>
    </source>
</evidence>
<comment type="caution">
    <text evidence="16">The sequence shown here is derived from an EMBL/GenBank/DDBJ whole genome shotgun (WGS) entry which is preliminary data.</text>
</comment>
<dbReference type="OrthoDB" id="9796100at2"/>
<feature type="transmembrane region" description="Helical" evidence="10">
    <location>
        <begin position="42"/>
        <end position="67"/>
    </location>
</feature>
<dbReference type="SMART" id="SM00091">
    <property type="entry name" value="PAS"/>
    <property type="match status" value="1"/>
</dbReference>
<feature type="domain" description="MHYT" evidence="15">
    <location>
        <begin position="6"/>
        <end position="223"/>
    </location>
</feature>
<dbReference type="SMART" id="SM00448">
    <property type="entry name" value="REC"/>
    <property type="match status" value="1"/>
</dbReference>
<gene>
    <name evidence="16" type="ORF">BJF93_04125</name>
</gene>
<feature type="domain" description="PAC" evidence="14">
    <location>
        <begin position="354"/>
        <end position="406"/>
    </location>
</feature>
<evidence type="ECO:0000256" key="2">
    <source>
        <dbReference type="ARBA" id="ARBA00012438"/>
    </source>
</evidence>
<dbReference type="InterPro" id="IPR000700">
    <property type="entry name" value="PAS-assoc_C"/>
</dbReference>
<keyword evidence="3 9" id="KW-0597">Phosphoprotein</keyword>
<dbReference type="Pfam" id="PF00512">
    <property type="entry name" value="HisKA"/>
    <property type="match status" value="1"/>
</dbReference>
<dbReference type="Pfam" id="PF02518">
    <property type="entry name" value="HATPase_c"/>
    <property type="match status" value="1"/>
</dbReference>
<dbReference type="NCBIfam" id="TIGR00229">
    <property type="entry name" value="sensory_box"/>
    <property type="match status" value="1"/>
</dbReference>
<sequence length="820" mass="87138">MVTGSYNSLLVALALLMAIAASITALDLVARAPAAATRFGAMLWLAAASLAMGGGIWAMHFVAMLALSMPGMEARYDPWLTMLSLLLAVGATGCGFFVMSRPQRGRLSLFVGATAMGTGIVAMHYTGMAAMRLPLDVHYDPLWVMLSVVIAIGAAFAALALAFGTGRPSIRLSQRGETGSGSQVETWRTELRQRDLAKLGAGIILGLAVSGMHFAGMQAAHYAMRAHEPAAIVSSLGQSRLALGVTLITFLILFAAMVAAMFDRRLAASAAREAAALRASAEQFRLFYRETPLPLHALDANGHIEEVSQAWLDLLGYGREAVIGQPLIRFMTEESAMRRVSQDWPRLIEEGMLADRQYGFVSRDGRVLDVVSTSRVHRDEAGRFLWAVGGLMDVTARKRAEEALRQAQKMEAIGQLTGGIAHDFNNLLAVVTGNLELLRRRVTTEPQSLRLLDNAMNGARRGAALTQRMLAFARRQSLRPEAVSLPALVEGMDDLIATSLGARMRIVKTFPETLPAVEVDAPQLELALLNLAVNARDASGAQGEIHFAARAVPAGDPALPSGLQEGTYVCLSVTDQGEGMDAETLARVCEPFFTTKEVGKGTGLGLSMVHGFAEQSGGKLRLTSRKNEGTTAEIWLPIAASEPKPAALSTDGREQPHSGMGFAPVLVTSDAPSSSEPVPKVAEIAAETATPSRDNGSALTILAVDDDALVLMNTEAMLEDLGHRVLIASRGRQALEILADAPEIALVVTDQSMPGMTGMEFAVAARAMRPDLPILLATGYGDLPTPLPAMARLGKPFLQADLARAIAALTSSDKPSPRAA</sequence>
<dbReference type="EMBL" id="MKIP01000053">
    <property type="protein sequence ID" value="OLP59113.1"/>
    <property type="molecule type" value="Genomic_DNA"/>
</dbReference>
<feature type="modified residue" description="4-aspartylphosphate" evidence="9">
    <location>
        <position position="750"/>
    </location>
</feature>
<keyword evidence="8" id="KW-0902">Two-component regulatory system</keyword>
<feature type="transmembrane region" description="Helical" evidence="10">
    <location>
        <begin position="107"/>
        <end position="130"/>
    </location>
</feature>
<evidence type="ECO:0000259" key="15">
    <source>
        <dbReference type="PROSITE" id="PS50924"/>
    </source>
</evidence>
<accession>A0A1Q9AUK9</accession>
<dbReference type="PROSITE" id="PS50112">
    <property type="entry name" value="PAS"/>
    <property type="match status" value="1"/>
</dbReference>
<dbReference type="SUPFAM" id="SSF47384">
    <property type="entry name" value="Homodimeric domain of signal transducing histidine kinase"/>
    <property type="match status" value="1"/>
</dbReference>
<dbReference type="InterPro" id="IPR001789">
    <property type="entry name" value="Sig_transdc_resp-reg_receiver"/>
</dbReference>
<evidence type="ECO:0000256" key="6">
    <source>
        <dbReference type="ARBA" id="ARBA00022777"/>
    </source>
</evidence>
<dbReference type="InterPro" id="IPR005467">
    <property type="entry name" value="His_kinase_dom"/>
</dbReference>
<evidence type="ECO:0000313" key="17">
    <source>
        <dbReference type="Proteomes" id="UP000186364"/>
    </source>
</evidence>
<dbReference type="InterPro" id="IPR035965">
    <property type="entry name" value="PAS-like_dom_sf"/>
</dbReference>
<organism evidence="16 17">
    <name type="scientific">Xaviernesmea oryzae</name>
    <dbReference type="NCBI Taxonomy" id="464029"/>
    <lineage>
        <taxon>Bacteria</taxon>
        <taxon>Pseudomonadati</taxon>
        <taxon>Pseudomonadota</taxon>
        <taxon>Alphaproteobacteria</taxon>
        <taxon>Hyphomicrobiales</taxon>
        <taxon>Rhizobiaceae</taxon>
        <taxon>Rhizobium/Agrobacterium group</taxon>
        <taxon>Xaviernesmea</taxon>
    </lineage>
</organism>
<dbReference type="PROSITE" id="PS50924">
    <property type="entry name" value="MHYT"/>
    <property type="match status" value="1"/>
</dbReference>
<name>A0A1Q9AUK9_9HYPH</name>
<keyword evidence="10" id="KW-0472">Membrane</keyword>
<dbReference type="InterPro" id="IPR036890">
    <property type="entry name" value="HATPase_C_sf"/>
</dbReference>
<evidence type="ECO:0000256" key="3">
    <source>
        <dbReference type="ARBA" id="ARBA00022553"/>
    </source>
</evidence>
<proteinExistence type="predicted"/>
<dbReference type="PANTHER" id="PTHR43065:SF49">
    <property type="entry name" value="HISTIDINE KINASE"/>
    <property type="match status" value="1"/>
</dbReference>
<feature type="transmembrane region" description="Helical" evidence="10">
    <location>
        <begin position="79"/>
        <end position="100"/>
    </location>
</feature>
<evidence type="ECO:0000256" key="10">
    <source>
        <dbReference type="PROSITE-ProRule" id="PRU00244"/>
    </source>
</evidence>
<dbReference type="InterPro" id="IPR005330">
    <property type="entry name" value="MHYT_dom"/>
</dbReference>
<dbReference type="GO" id="GO:0006355">
    <property type="term" value="P:regulation of DNA-templated transcription"/>
    <property type="evidence" value="ECO:0007669"/>
    <property type="project" value="InterPro"/>
</dbReference>
<evidence type="ECO:0000259" key="13">
    <source>
        <dbReference type="PROSITE" id="PS50112"/>
    </source>
</evidence>
<dbReference type="SUPFAM" id="SSF52172">
    <property type="entry name" value="CheY-like"/>
    <property type="match status" value="1"/>
</dbReference>
<dbReference type="InterPro" id="IPR011006">
    <property type="entry name" value="CheY-like_superfamily"/>
</dbReference>